<organism evidence="6 7">
    <name type="scientific">Klebsiella pneumoniae</name>
    <dbReference type="NCBI Taxonomy" id="573"/>
    <lineage>
        <taxon>Bacteria</taxon>
        <taxon>Pseudomonadati</taxon>
        <taxon>Pseudomonadota</taxon>
        <taxon>Gammaproteobacteria</taxon>
        <taxon>Enterobacterales</taxon>
        <taxon>Enterobacteriaceae</taxon>
        <taxon>Klebsiella/Raoultella group</taxon>
        <taxon>Klebsiella</taxon>
        <taxon>Klebsiella pneumoniae complex</taxon>
    </lineage>
</organism>
<dbReference type="InterPro" id="IPR050563">
    <property type="entry name" value="4-hydroxybenzoyl-CoA_TE"/>
</dbReference>
<dbReference type="EMBL" id="UGLB01000003">
    <property type="protein sequence ID" value="STT49772.1"/>
    <property type="molecule type" value="Genomic_DNA"/>
</dbReference>
<dbReference type="PANTHER" id="PTHR31793">
    <property type="entry name" value="4-HYDROXYBENZOYL-COA THIOESTERASE FAMILY MEMBER"/>
    <property type="match status" value="1"/>
</dbReference>
<dbReference type="NCBIfam" id="NF008065">
    <property type="entry name" value="PRK10800.1"/>
    <property type="match status" value="1"/>
</dbReference>
<dbReference type="AlphaFoldDB" id="A0A377W762"/>
<dbReference type="GO" id="GO:0047617">
    <property type="term" value="F:fatty acyl-CoA hydrolase activity"/>
    <property type="evidence" value="ECO:0007669"/>
    <property type="project" value="TreeGrafter"/>
</dbReference>
<dbReference type="InterPro" id="IPR008272">
    <property type="entry name" value="HB-CoA_thioesterase_AS"/>
</dbReference>
<evidence type="ECO:0000256" key="3">
    <source>
        <dbReference type="ARBA" id="ARBA00054841"/>
    </source>
</evidence>
<dbReference type="InterPro" id="IPR006683">
    <property type="entry name" value="Thioestr_dom"/>
</dbReference>
<dbReference type="NCBIfam" id="TIGR00051">
    <property type="entry name" value="YbgC/FadM family acyl-CoA thioesterase"/>
    <property type="match status" value="1"/>
</dbReference>
<evidence type="ECO:0000259" key="5">
    <source>
        <dbReference type="Pfam" id="PF03061"/>
    </source>
</evidence>
<proteinExistence type="inferred from homology"/>
<dbReference type="PANTHER" id="PTHR31793:SF37">
    <property type="entry name" value="ACYL-COA THIOESTER HYDROLASE YBGC"/>
    <property type="match status" value="1"/>
</dbReference>
<dbReference type="FunFam" id="3.10.129.10:FF:000004">
    <property type="entry name" value="Tol-pal system-associated acyl-CoA thioesterase"/>
    <property type="match status" value="1"/>
</dbReference>
<dbReference type="PIRSF" id="PIRSF003230">
    <property type="entry name" value="YbgC"/>
    <property type="match status" value="1"/>
</dbReference>
<dbReference type="InterPro" id="IPR029069">
    <property type="entry name" value="HotDog_dom_sf"/>
</dbReference>
<feature type="domain" description="Thioesterase" evidence="5">
    <location>
        <begin position="20"/>
        <end position="103"/>
    </location>
</feature>
<comment type="similarity">
    <text evidence="1">Belongs to the 4-hydroxybenzoyl-CoA thioesterase family.</text>
</comment>
<comment type="function">
    <text evidence="3">Thioesterase that appears to be involved in phospholipid metabolism. Some specific acyl-ACPs could be physiological substrates. Displays acyl-CoA thioesterase activity on malonyl-CoA in vitro, catalyzing the hydrolysis of the thioester bond.</text>
</comment>
<sequence length="107" mass="12612">MNTTLFRWPVRVYYEDTDAGGVVYHASYVAFYERARTEMLRHHHFSQQVLLAERVAFVVRKMTLEYFAPARLDDMLEVQTEITSMRGTSLVFTQRIVNAENTVFKRS</sequence>
<evidence type="ECO:0000256" key="1">
    <source>
        <dbReference type="ARBA" id="ARBA00005953"/>
    </source>
</evidence>
<evidence type="ECO:0000256" key="2">
    <source>
        <dbReference type="ARBA" id="ARBA00022801"/>
    </source>
</evidence>
<reference evidence="6 7" key="1">
    <citation type="submission" date="2018-06" db="EMBL/GenBank/DDBJ databases">
        <authorList>
            <consortium name="Pathogen Informatics"/>
            <person name="Doyle S."/>
        </authorList>
    </citation>
    <scope>NUCLEOTIDE SEQUENCE [LARGE SCALE GENOMIC DNA]</scope>
    <source>
        <strain evidence="6 7">NCTC9637</strain>
    </source>
</reference>
<name>A0A377W762_KLEPN</name>
<protein>
    <recommendedName>
        <fullName evidence="4">Acyl-CoA thioester hydrolase YbgC</fullName>
    </recommendedName>
</protein>
<dbReference type="InterPro" id="IPR014166">
    <property type="entry name" value="Tol-Pal_acyl-CoA_thioesterase"/>
</dbReference>
<evidence type="ECO:0000256" key="4">
    <source>
        <dbReference type="ARBA" id="ARBA00072727"/>
    </source>
</evidence>
<dbReference type="PROSITE" id="PS01328">
    <property type="entry name" value="4HBCOA_THIOESTERASE"/>
    <property type="match status" value="1"/>
</dbReference>
<dbReference type="Proteomes" id="UP000255099">
    <property type="component" value="Unassembled WGS sequence"/>
</dbReference>
<keyword evidence="2 6" id="KW-0378">Hydrolase</keyword>
<dbReference type="NCBIfam" id="TIGR02799">
    <property type="entry name" value="thio_ybgC"/>
    <property type="match status" value="1"/>
</dbReference>
<dbReference type="InterPro" id="IPR006684">
    <property type="entry name" value="YbgC/YbaW"/>
</dbReference>
<dbReference type="SUPFAM" id="SSF54637">
    <property type="entry name" value="Thioesterase/thiol ester dehydrase-isomerase"/>
    <property type="match status" value="1"/>
</dbReference>
<gene>
    <name evidence="6" type="primary">ybgC</name>
    <name evidence="6" type="ORF">NCTC9637_04742</name>
</gene>
<accession>A0A377W762</accession>
<evidence type="ECO:0000313" key="7">
    <source>
        <dbReference type="Proteomes" id="UP000255099"/>
    </source>
</evidence>
<evidence type="ECO:0000313" key="6">
    <source>
        <dbReference type="EMBL" id="STT49772.1"/>
    </source>
</evidence>
<dbReference type="CDD" id="cd00586">
    <property type="entry name" value="4HBT"/>
    <property type="match status" value="1"/>
</dbReference>
<dbReference type="Gene3D" id="3.10.129.10">
    <property type="entry name" value="Hotdog Thioesterase"/>
    <property type="match status" value="1"/>
</dbReference>
<dbReference type="Pfam" id="PF03061">
    <property type="entry name" value="4HBT"/>
    <property type="match status" value="1"/>
</dbReference>